<dbReference type="RefSeq" id="YP_009730048.1">
    <property type="nucleotide sequence ID" value="NC_045933.1"/>
</dbReference>
<name>A0A679EMY0_LEUMA</name>
<keyword evidence="1" id="KW-0496">Mitochondrion</keyword>
<reference evidence="1" key="1">
    <citation type="submission" date="2019-12" db="EMBL/GenBank/DDBJ databases">
        <title>Mitochondrial genomes of Hemiarma marina and Leucocryptos marina revised the evolution of cytochrome c maturation in Cryptista.</title>
        <authorList>
            <person name="Nishimura Y."/>
            <person name="Kume K."/>
            <person name="Sonehara K."/>
            <person name="Tanifuji G."/>
            <person name="Shiratori T."/>
            <person name="Ishida K."/>
            <person name="Hashimoto T."/>
            <person name="Inagaki Y."/>
            <person name="Ohkuma M."/>
        </authorList>
    </citation>
    <scope>NUCLEOTIDE SEQUENCE</scope>
    <source>
        <strain evidence="1">NIES-1335</strain>
    </source>
</reference>
<dbReference type="AlphaFoldDB" id="A0A679EMY0"/>
<dbReference type="GeneID" id="43959880"/>
<proteinExistence type="predicted"/>
<evidence type="ECO:0000313" key="1">
    <source>
        <dbReference type="EMBL" id="BBQ05378.1"/>
    </source>
</evidence>
<protein>
    <submittedName>
        <fullName evidence="1">Uncharacterized protein</fullName>
    </submittedName>
</protein>
<geneLocation type="mitochondrion" evidence="1"/>
<organism evidence="1">
    <name type="scientific">Leucocryptos marina</name>
    <name type="common">Marine flagellate</name>
    <name type="synonym">Bodo marinus</name>
    <dbReference type="NCBI Taxonomy" id="299206"/>
    <lineage>
        <taxon>Eukaryota</taxon>
        <taxon>Cryptophyceae</taxon>
        <taxon>Kathablepharidacea</taxon>
        <taxon>Katablepharidaceae</taxon>
        <taxon>Leucocryptos</taxon>
    </lineage>
</organism>
<accession>A0A679EMY0</accession>
<sequence>MYYLREVTEQKKSAFMYQIFKKHILDNNLDSKRLITHFIFIKIPLSNVLDLIPIALKLTGSIRALTNLLKTRKYNRKLFIKEFFFPDFFLERLCWFDINVLSFRFNLVDKFSDSKMIEQDRFILLYLKVSSKKNYSRKEIKFLIESICYDFVLRRRENFCIKFFRTLNELENN</sequence>
<dbReference type="EMBL" id="LC515368">
    <property type="protein sequence ID" value="BBQ05378.1"/>
    <property type="molecule type" value="Genomic_DNA"/>
</dbReference>